<dbReference type="CDD" id="cd17896">
    <property type="entry name" value="AGPR_2_N"/>
    <property type="match status" value="1"/>
</dbReference>
<dbReference type="Pfam" id="PF01118">
    <property type="entry name" value="Semialdhyde_dh"/>
    <property type="match status" value="1"/>
</dbReference>
<keyword evidence="5 6" id="KW-0560">Oxidoreductase</keyword>
<sequence>MKRVFIDGSAGTTGLQIYSRLSKRDDIELLTLPESERKSVSARKRLLNSCDIAFLCLPDKAAVEAVELVENPEVVIIDASTAHRTAPGWVYGFPELSEEQGELIAGSKRIANPGCHASGFIALVSPLIRDGLLDRDAMLSCFSLTGYSGGGKSMIQEYEDKDGSSLHAPRMYGLTQNHKHLNEMRKICGLESYPVFCPVVCDFYSGMQVTVPLHSSQLAGKASIEDIIKCYKSAYDRDPVIKYAELTDHGGMISASSMSGKDGMLVAVYGNEDRIILASSYDNLGKGASGAAIENMNIALGLDRDYGLFV</sequence>
<keyword evidence="1 6" id="KW-0963">Cytoplasm</keyword>
<dbReference type="HAMAP" id="MF_01110">
    <property type="entry name" value="ArgC_type2"/>
    <property type="match status" value="1"/>
</dbReference>
<evidence type="ECO:0000256" key="3">
    <source>
        <dbReference type="ARBA" id="ARBA00022605"/>
    </source>
</evidence>
<evidence type="ECO:0000256" key="1">
    <source>
        <dbReference type="ARBA" id="ARBA00022490"/>
    </source>
</evidence>
<evidence type="ECO:0000313" key="8">
    <source>
        <dbReference type="EMBL" id="HIV10531.1"/>
    </source>
</evidence>
<dbReference type="NCBIfam" id="TIGR01851">
    <property type="entry name" value="argC_other"/>
    <property type="match status" value="1"/>
</dbReference>
<dbReference type="EMBL" id="DVOL01000032">
    <property type="protein sequence ID" value="HIV10531.1"/>
    <property type="molecule type" value="Genomic_DNA"/>
</dbReference>
<keyword evidence="4 6" id="KW-0521">NADP</keyword>
<evidence type="ECO:0000256" key="6">
    <source>
        <dbReference type="HAMAP-Rule" id="MF_01110"/>
    </source>
</evidence>
<dbReference type="EC" id="1.2.1.38" evidence="6"/>
<dbReference type="SUPFAM" id="SSF51735">
    <property type="entry name" value="NAD(P)-binding Rossmann-fold domains"/>
    <property type="match status" value="1"/>
</dbReference>
<dbReference type="GO" id="GO:0051287">
    <property type="term" value="F:NAD binding"/>
    <property type="evidence" value="ECO:0007669"/>
    <property type="project" value="InterPro"/>
</dbReference>
<dbReference type="InterPro" id="IPR036291">
    <property type="entry name" value="NAD(P)-bd_dom_sf"/>
</dbReference>
<dbReference type="CDD" id="cd23935">
    <property type="entry name" value="AGPR_2_C"/>
    <property type="match status" value="1"/>
</dbReference>
<comment type="subcellular location">
    <subcellularLocation>
        <location evidence="6">Cytoplasm</location>
    </subcellularLocation>
</comment>
<dbReference type="Proteomes" id="UP000823960">
    <property type="component" value="Unassembled WGS sequence"/>
</dbReference>
<proteinExistence type="inferred from homology"/>
<feature type="active site" evidence="6">
    <location>
        <position position="115"/>
    </location>
</feature>
<accession>A0A9D1NPN8</accession>
<dbReference type="GO" id="GO:0006526">
    <property type="term" value="P:L-arginine biosynthetic process"/>
    <property type="evidence" value="ECO:0007669"/>
    <property type="project" value="UniProtKB-UniRule"/>
</dbReference>
<dbReference type="PANTHER" id="PTHR32338">
    <property type="entry name" value="N-ACETYL-GAMMA-GLUTAMYL-PHOSPHATE REDUCTASE, CHLOROPLASTIC-RELATED-RELATED"/>
    <property type="match status" value="1"/>
</dbReference>
<organism evidence="8 9">
    <name type="scientific">Candidatus Faeciplasma avium</name>
    <dbReference type="NCBI Taxonomy" id="2840798"/>
    <lineage>
        <taxon>Bacteria</taxon>
        <taxon>Bacillati</taxon>
        <taxon>Bacillota</taxon>
        <taxon>Clostridia</taxon>
        <taxon>Eubacteriales</taxon>
        <taxon>Oscillospiraceae</taxon>
        <taxon>Oscillospiraceae incertae sedis</taxon>
        <taxon>Candidatus Faeciplasma</taxon>
    </lineage>
</organism>
<comment type="similarity">
    <text evidence="6">Belongs to the NAGSA dehydrogenase family. Type 2 subfamily.</text>
</comment>
<dbReference type="GO" id="GO:0003942">
    <property type="term" value="F:N-acetyl-gamma-glutamyl-phosphate reductase activity"/>
    <property type="evidence" value="ECO:0007669"/>
    <property type="project" value="UniProtKB-UniRule"/>
</dbReference>
<dbReference type="SUPFAM" id="SSF55347">
    <property type="entry name" value="Glyceraldehyde-3-phosphate dehydrogenase-like, C-terminal domain"/>
    <property type="match status" value="1"/>
</dbReference>
<keyword evidence="2 6" id="KW-0055">Arginine biosynthesis</keyword>
<evidence type="ECO:0000256" key="2">
    <source>
        <dbReference type="ARBA" id="ARBA00022571"/>
    </source>
</evidence>
<dbReference type="InterPro" id="IPR000534">
    <property type="entry name" value="Semialdehyde_DH_NAD-bd"/>
</dbReference>
<dbReference type="InterPro" id="IPR010136">
    <property type="entry name" value="AGPR_type-2"/>
</dbReference>
<dbReference type="Pfam" id="PF22698">
    <property type="entry name" value="Semialdhyde_dhC_1"/>
    <property type="match status" value="1"/>
</dbReference>
<comment type="pathway">
    <text evidence="6">Amino-acid biosynthesis; L-arginine biosynthesis; N(2)-acetyl-L-ornithine from L-glutamate: step 3/4.</text>
</comment>
<reference evidence="8" key="1">
    <citation type="submission" date="2020-10" db="EMBL/GenBank/DDBJ databases">
        <authorList>
            <person name="Gilroy R."/>
        </authorList>
    </citation>
    <scope>NUCLEOTIDE SEQUENCE</scope>
    <source>
        <strain evidence="8">1370</strain>
    </source>
</reference>
<dbReference type="PANTHER" id="PTHR32338:SF10">
    <property type="entry name" value="N-ACETYL-GAMMA-GLUTAMYL-PHOSPHATE REDUCTASE, CHLOROPLASTIC-RELATED"/>
    <property type="match status" value="1"/>
</dbReference>
<feature type="domain" description="Semialdehyde dehydrogenase NAD-binding" evidence="7">
    <location>
        <begin position="3"/>
        <end position="104"/>
    </location>
</feature>
<dbReference type="Gene3D" id="3.30.360.10">
    <property type="entry name" value="Dihydrodipicolinate Reductase, domain 2"/>
    <property type="match status" value="1"/>
</dbReference>
<protein>
    <recommendedName>
        <fullName evidence="6">N-acetyl-gamma-glutamyl-phosphate reductase</fullName>
        <shortName evidence="6">AGPR</shortName>
        <ecNumber evidence="6">1.2.1.38</ecNumber>
    </recommendedName>
    <alternativeName>
        <fullName evidence="6">N-acetyl-glutamate semialdehyde dehydrogenase</fullName>
        <shortName evidence="6">NAGSA dehydrogenase</shortName>
    </alternativeName>
</protein>
<dbReference type="InterPro" id="IPR050085">
    <property type="entry name" value="AGPR"/>
</dbReference>
<evidence type="ECO:0000256" key="4">
    <source>
        <dbReference type="ARBA" id="ARBA00022857"/>
    </source>
</evidence>
<dbReference type="AlphaFoldDB" id="A0A9D1NPN8"/>
<dbReference type="GO" id="GO:0005737">
    <property type="term" value="C:cytoplasm"/>
    <property type="evidence" value="ECO:0007669"/>
    <property type="project" value="UniProtKB-SubCell"/>
</dbReference>
<keyword evidence="3 6" id="KW-0028">Amino-acid biosynthesis</keyword>
<comment type="function">
    <text evidence="6">Catalyzes the NADPH-dependent reduction of N-acetyl-5-glutamyl phosphate to yield N-acetyl-L-glutamate 5-semialdehyde.</text>
</comment>
<evidence type="ECO:0000256" key="5">
    <source>
        <dbReference type="ARBA" id="ARBA00023002"/>
    </source>
</evidence>
<dbReference type="SMART" id="SM00859">
    <property type="entry name" value="Semialdhyde_dh"/>
    <property type="match status" value="1"/>
</dbReference>
<gene>
    <name evidence="6 8" type="primary">argC</name>
    <name evidence="8" type="ORF">IAD28_02405</name>
</gene>
<reference evidence="8" key="2">
    <citation type="journal article" date="2021" name="PeerJ">
        <title>Extensive microbial diversity within the chicken gut microbiome revealed by metagenomics and culture.</title>
        <authorList>
            <person name="Gilroy R."/>
            <person name="Ravi A."/>
            <person name="Getino M."/>
            <person name="Pursley I."/>
            <person name="Horton D.L."/>
            <person name="Alikhan N.F."/>
            <person name="Baker D."/>
            <person name="Gharbi K."/>
            <person name="Hall N."/>
            <person name="Watson M."/>
            <person name="Adriaenssens E.M."/>
            <person name="Foster-Nyarko E."/>
            <person name="Jarju S."/>
            <person name="Secka A."/>
            <person name="Antonio M."/>
            <person name="Oren A."/>
            <person name="Chaudhuri R.R."/>
            <person name="La Ragione R."/>
            <person name="Hildebrand F."/>
            <person name="Pallen M.J."/>
        </authorList>
    </citation>
    <scope>NUCLEOTIDE SEQUENCE</scope>
    <source>
        <strain evidence="8">1370</strain>
    </source>
</reference>
<evidence type="ECO:0000259" key="7">
    <source>
        <dbReference type="SMART" id="SM00859"/>
    </source>
</evidence>
<comment type="catalytic activity">
    <reaction evidence="6">
        <text>N-acetyl-L-glutamate 5-semialdehyde + phosphate + NADP(+) = N-acetyl-L-glutamyl 5-phosphate + NADPH + H(+)</text>
        <dbReference type="Rhea" id="RHEA:21588"/>
        <dbReference type="ChEBI" id="CHEBI:15378"/>
        <dbReference type="ChEBI" id="CHEBI:29123"/>
        <dbReference type="ChEBI" id="CHEBI:43474"/>
        <dbReference type="ChEBI" id="CHEBI:57783"/>
        <dbReference type="ChEBI" id="CHEBI:57936"/>
        <dbReference type="ChEBI" id="CHEBI:58349"/>
        <dbReference type="EC" id="1.2.1.38"/>
    </reaction>
</comment>
<evidence type="ECO:0000313" key="9">
    <source>
        <dbReference type="Proteomes" id="UP000823960"/>
    </source>
</evidence>
<dbReference type="InterPro" id="IPR058924">
    <property type="entry name" value="AGPR_dimerisation_dom"/>
</dbReference>
<name>A0A9D1NPN8_9FIRM</name>
<dbReference type="Gene3D" id="3.40.50.720">
    <property type="entry name" value="NAD(P)-binding Rossmann-like Domain"/>
    <property type="match status" value="1"/>
</dbReference>
<comment type="caution">
    <text evidence="8">The sequence shown here is derived from an EMBL/GenBank/DDBJ whole genome shotgun (WGS) entry which is preliminary data.</text>
</comment>